<dbReference type="Proteomes" id="UP000652761">
    <property type="component" value="Unassembled WGS sequence"/>
</dbReference>
<feature type="domain" description="LOB" evidence="3">
    <location>
        <begin position="87"/>
        <end position="189"/>
    </location>
</feature>
<organism evidence="4 5">
    <name type="scientific">Colocasia esculenta</name>
    <name type="common">Wild taro</name>
    <name type="synonym">Arum esculentum</name>
    <dbReference type="NCBI Taxonomy" id="4460"/>
    <lineage>
        <taxon>Eukaryota</taxon>
        <taxon>Viridiplantae</taxon>
        <taxon>Streptophyta</taxon>
        <taxon>Embryophyta</taxon>
        <taxon>Tracheophyta</taxon>
        <taxon>Spermatophyta</taxon>
        <taxon>Magnoliopsida</taxon>
        <taxon>Liliopsida</taxon>
        <taxon>Araceae</taxon>
        <taxon>Aroideae</taxon>
        <taxon>Colocasieae</taxon>
        <taxon>Colocasia</taxon>
    </lineage>
</organism>
<evidence type="ECO:0000256" key="1">
    <source>
        <dbReference type="ARBA" id="ARBA00005474"/>
    </source>
</evidence>
<dbReference type="EMBL" id="NMUH01003345">
    <property type="protein sequence ID" value="MQM05099.1"/>
    <property type="molecule type" value="Genomic_DNA"/>
</dbReference>
<dbReference type="GO" id="GO:0009755">
    <property type="term" value="P:hormone-mediated signaling pathway"/>
    <property type="evidence" value="ECO:0007669"/>
    <property type="project" value="TreeGrafter"/>
</dbReference>
<dbReference type="PANTHER" id="PTHR31529">
    <property type="entry name" value="LOB DOMAIN CONTAINING PROTEIN"/>
    <property type="match status" value="1"/>
</dbReference>
<evidence type="ECO:0000259" key="3">
    <source>
        <dbReference type="PROSITE" id="PS50891"/>
    </source>
</evidence>
<dbReference type="InterPro" id="IPR004883">
    <property type="entry name" value="LOB"/>
</dbReference>
<dbReference type="OrthoDB" id="778083at2759"/>
<gene>
    <name evidence="4" type="ORF">Taro_037905</name>
</gene>
<dbReference type="GO" id="GO:0045893">
    <property type="term" value="P:positive regulation of DNA-templated transcription"/>
    <property type="evidence" value="ECO:0007669"/>
    <property type="project" value="TreeGrafter"/>
</dbReference>
<dbReference type="GO" id="GO:0005634">
    <property type="term" value="C:nucleus"/>
    <property type="evidence" value="ECO:0007669"/>
    <property type="project" value="TreeGrafter"/>
</dbReference>
<keyword evidence="5" id="KW-1185">Reference proteome</keyword>
<dbReference type="AlphaFoldDB" id="A0A843W6T3"/>
<comment type="similarity">
    <text evidence="1">Belongs to the LOB domain-containing protein family.</text>
</comment>
<evidence type="ECO:0000256" key="2">
    <source>
        <dbReference type="SAM" id="MobiDB-lite"/>
    </source>
</evidence>
<feature type="region of interest" description="Disordered" evidence="2">
    <location>
        <begin position="244"/>
        <end position="264"/>
    </location>
</feature>
<name>A0A843W6T3_COLES</name>
<evidence type="ECO:0000313" key="5">
    <source>
        <dbReference type="Proteomes" id="UP000652761"/>
    </source>
</evidence>
<feature type="region of interest" description="Disordered" evidence="2">
    <location>
        <begin position="29"/>
        <end position="77"/>
    </location>
</feature>
<evidence type="ECO:0000313" key="4">
    <source>
        <dbReference type="EMBL" id="MQM05099.1"/>
    </source>
</evidence>
<comment type="caution">
    <text evidence="4">The sequence shown here is derived from an EMBL/GenBank/DDBJ whole genome shotgun (WGS) entry which is preliminary data.</text>
</comment>
<proteinExistence type="inferred from homology"/>
<dbReference type="Pfam" id="PF03195">
    <property type="entry name" value="LOB"/>
    <property type="match status" value="1"/>
</dbReference>
<protein>
    <recommendedName>
        <fullName evidence="3">LOB domain-containing protein</fullName>
    </recommendedName>
</protein>
<dbReference type="PANTHER" id="PTHR31529:SF12">
    <property type="entry name" value="LOB DOMAIN-CONTAINING PROTEIN 20"/>
    <property type="match status" value="1"/>
</dbReference>
<sequence length="385" mass="42460">MCDSTSDFHQHHPTTTVEHFVSISMSDHLEDLPTDMPSSNRQAACRKPGSAAGAEAPKRTRRHRSGSSPGAATMQPRGTLPAVAAAGPCGACKFLRRRCVSGCVFAPHFGTEQGTARFAAVHKVFGASNVSKLLHRVPVPRRGDAAATICFEAQARLSDPVYGCVPTIIALQQQMHLLSSRVATDNVPRCSQQQQQHVMPSRPAYSTNSPASGAFPLLGSSCFPSGLCFAGEFPRGLGTLRLWQPSSSADADGDDEDGGSRDSFADERTRRSFYIPLRAPPPRHRQTHTQQEAASITNFSLLLCWPFLPSPSQLKEKLSSSVKERCIVACRDIFFPSVLRHRRRSRRYIFFLMSPEWSHSLRDIFFLSDLRHVGLNPYRCTKNLI</sequence>
<dbReference type="PROSITE" id="PS50891">
    <property type="entry name" value="LOB"/>
    <property type="match status" value="1"/>
</dbReference>
<accession>A0A843W6T3</accession>
<reference evidence="4" key="1">
    <citation type="submission" date="2017-07" db="EMBL/GenBank/DDBJ databases">
        <title>Taro Niue Genome Assembly and Annotation.</title>
        <authorList>
            <person name="Atibalentja N."/>
            <person name="Keating K."/>
            <person name="Fields C.J."/>
        </authorList>
    </citation>
    <scope>NUCLEOTIDE SEQUENCE</scope>
    <source>
        <strain evidence="4">Niue_2</strain>
        <tissue evidence="4">Leaf</tissue>
    </source>
</reference>